<dbReference type="PRINTS" id="PR01391">
    <property type="entry name" value="BINARYTOXINB"/>
</dbReference>
<dbReference type="GO" id="GO:0002682">
    <property type="term" value="P:regulation of immune system process"/>
    <property type="evidence" value="ECO:0007669"/>
    <property type="project" value="InterPro"/>
</dbReference>
<proteinExistence type="predicted"/>
<dbReference type="Gene3D" id="3.90.182.10">
    <property type="entry name" value="Toxin - Anthrax Protective Antigen,domain 1"/>
    <property type="match status" value="1"/>
</dbReference>
<dbReference type="InterPro" id="IPR035088">
    <property type="entry name" value="PA_Ca-bd"/>
</dbReference>
<dbReference type="EMBL" id="NUHO01000233">
    <property type="protein sequence ID" value="PGM87622.1"/>
    <property type="molecule type" value="Genomic_DNA"/>
</dbReference>
<dbReference type="SUPFAM" id="SSF56988">
    <property type="entry name" value="Anthrax protective antigen"/>
    <property type="match status" value="1"/>
</dbReference>
<dbReference type="Gene3D" id="2.60.40.1790">
    <property type="entry name" value="Fungal immunomodulatory protein Fve"/>
    <property type="match status" value="2"/>
</dbReference>
<dbReference type="InterPro" id="IPR027439">
    <property type="entry name" value="PA_heptamer_dom"/>
</dbReference>
<dbReference type="InterPro" id="IPR036344">
    <property type="entry name" value="FIP_sf"/>
</dbReference>
<dbReference type="Pfam" id="PF17476">
    <property type="entry name" value="Binary_toxB_3"/>
    <property type="match status" value="1"/>
</dbReference>
<dbReference type="Gene3D" id="2.60.120.260">
    <property type="entry name" value="Galactose-binding domain-like"/>
    <property type="match status" value="1"/>
</dbReference>
<dbReference type="GO" id="GO:0030246">
    <property type="term" value="F:carbohydrate binding"/>
    <property type="evidence" value="ECO:0007669"/>
    <property type="project" value="InterPro"/>
</dbReference>
<dbReference type="AlphaFoldDB" id="A0A2B9DI00"/>
<dbReference type="InterPro" id="IPR015339">
    <property type="entry name" value="Immunomodulatory_FIP-Fve_fun"/>
</dbReference>
<name>A0A2B9DI00_BACCE</name>
<comment type="caution">
    <text evidence="3">The sequence shown here is derived from an EMBL/GenBank/DDBJ whole genome shotgun (WGS) entry which is preliminary data.</text>
</comment>
<dbReference type="InterPro" id="IPR035331">
    <property type="entry name" value="Binary_toxB_3"/>
</dbReference>
<evidence type="ECO:0000313" key="4">
    <source>
        <dbReference type="Proteomes" id="UP000222054"/>
    </source>
</evidence>
<dbReference type="Pfam" id="PF07691">
    <property type="entry name" value="PA14"/>
    <property type="match status" value="1"/>
</dbReference>
<feature type="domain" description="PA14" evidence="2">
    <location>
        <begin position="12"/>
        <end position="142"/>
    </location>
</feature>
<feature type="compositionally biased region" description="Polar residues" evidence="1">
    <location>
        <begin position="166"/>
        <end position="183"/>
    </location>
</feature>
<dbReference type="GO" id="GO:0051260">
    <property type="term" value="P:protein homooligomerization"/>
    <property type="evidence" value="ECO:0007669"/>
    <property type="project" value="InterPro"/>
</dbReference>
<dbReference type="PROSITE" id="PS51820">
    <property type="entry name" value="PA14"/>
    <property type="match status" value="1"/>
</dbReference>
<protein>
    <submittedName>
        <fullName evidence="3">Iota toxin protein Ib</fullName>
    </submittedName>
</protein>
<dbReference type="Gene3D" id="2.60.120.240">
    <property type="entry name" value="Protective antigen, heptamerisation domain"/>
    <property type="match status" value="1"/>
</dbReference>
<dbReference type="Pfam" id="PF09259">
    <property type="entry name" value="Fve"/>
    <property type="match status" value="1"/>
</dbReference>
<evidence type="ECO:0000259" key="2">
    <source>
        <dbReference type="PROSITE" id="PS51820"/>
    </source>
</evidence>
<organism evidence="3 4">
    <name type="scientific">Bacillus cereus</name>
    <dbReference type="NCBI Taxonomy" id="1396"/>
    <lineage>
        <taxon>Bacteria</taxon>
        <taxon>Bacillati</taxon>
        <taxon>Bacillota</taxon>
        <taxon>Bacilli</taxon>
        <taxon>Bacillales</taxon>
        <taxon>Bacillaceae</taxon>
        <taxon>Bacillus</taxon>
        <taxon>Bacillus cereus group</taxon>
    </lineage>
</organism>
<dbReference type="RefSeq" id="WP_098779744.1">
    <property type="nucleotide sequence ID" value="NZ_NUHO01000233.1"/>
</dbReference>
<dbReference type="InterPro" id="IPR053742">
    <property type="entry name" value="Fungal_ImmunoLectin_sf"/>
</dbReference>
<dbReference type="InterPro" id="IPR037524">
    <property type="entry name" value="PA14/GLEYA"/>
</dbReference>
<gene>
    <name evidence="3" type="ORF">CN958_29390</name>
</gene>
<sequence>MQTIDSSKVGQATVIGLVGFYFKDSEFKDLMFIQVGEKSKLMDKSRINTASQQIHSVRWMGNLLPPQTGEYKLSTSFNNNVIMQINGETVINQSSIEKSLQLEKYKVYEIKVEFRNSTDTIVDLQLFWSIEDAPKVKIPEACILSPNFAEKANVLVENDEQPFFPNNNLFDRQQENGQKQSVSAPVDSDNDGIPDEWEEKGYTFKDNQIVAWNDSFSALGYRKYVSNPRNARTARDPYTDFEKVTGHMPAATKDEARDPLVAAYPAVGVGMEKLHFSKNDNVGEGIGGTKSKTVTKTDTTTNTVEGGGTIGWGEKGFSLSFSAKYSHAWSNSTSTADTDSTSWSSQIGINTAERAYLNANVRYYNAGSAPIYELRPTSNFVFQNSGDSITTITAGPNQIGNSLGPGTTYPQKGLAPISLDKANETGVVKISINAEQLDKLQEGTETLNLETTQNRGQYATLDATGTPVTDPSKQWDPIRTNIDAVSGSLTLNLGAGKESLERRVAAKNVNDPEDKTPEITIKEAIKKAFNAKEKDNRLYYTNQDGKDIFIHESAINLIADENTKKEIETQLSQMQDKKIYNVKWKRGMKITLHVPTAYHDFEPGHETWYYTYIEDGGYSGKKQGQINASGENSNGFTKLPQLKPNTNYTARAYMRTASATGSNDVVFYVDNNTGAGQGAKVSGRITGNQWKLVEFSFHTGENPEYFQGIGLENKGNSNLHFDDVSVTEWKPAEDIKKTHVLEQWDIVLYYGSHYLNGVTFKNVPNRTVRYQLRINGVDTVILPASPTDAQGKRYVRFTDFNANSGIPEESRIEVYAVDALSDHVKVKIAEYIPLSVGHIIDRWNIVTFNGAQYVNGVTLRKVSSRIVRYQLSIKGIYTVIRPGNPTDAQGNRYVNFLEFNAGQGIPITSRLQFFVVDEKVDSLKYRIGTQG</sequence>
<dbReference type="Pfam" id="PF03495">
    <property type="entry name" value="Binary_toxB"/>
    <property type="match status" value="1"/>
</dbReference>
<dbReference type="InterPro" id="IPR003896">
    <property type="entry name" value="Bacterial_exotoxin_B"/>
</dbReference>
<evidence type="ECO:0000313" key="3">
    <source>
        <dbReference type="EMBL" id="PGM87622.1"/>
    </source>
</evidence>
<dbReference type="Gene3D" id="3.10.20.110">
    <property type="match status" value="1"/>
</dbReference>
<dbReference type="SUPFAM" id="SSF101542">
    <property type="entry name" value="Fungal immunomodulatory protein, FIP"/>
    <property type="match status" value="1"/>
</dbReference>
<evidence type="ECO:0000256" key="1">
    <source>
        <dbReference type="SAM" id="MobiDB-lite"/>
    </source>
</evidence>
<dbReference type="Proteomes" id="UP000222054">
    <property type="component" value="Unassembled WGS sequence"/>
</dbReference>
<dbReference type="InterPro" id="IPR011658">
    <property type="entry name" value="PA14_dom"/>
</dbReference>
<reference evidence="3 4" key="1">
    <citation type="submission" date="2017-09" db="EMBL/GenBank/DDBJ databases">
        <title>Large-scale bioinformatics analysis of Bacillus genomes uncovers conserved roles of natural products in bacterial physiology.</title>
        <authorList>
            <consortium name="Agbiome Team Llc"/>
            <person name="Bleich R.M."/>
            <person name="Grubbs K.J."/>
            <person name="Santa Maria K.C."/>
            <person name="Allen S.E."/>
            <person name="Farag S."/>
            <person name="Shank E.A."/>
            <person name="Bowers A."/>
        </authorList>
    </citation>
    <scope>NUCLEOTIDE SEQUENCE [LARGE SCALE GENOMIC DNA]</scope>
    <source>
        <strain evidence="3 4">AFS053130</strain>
    </source>
</reference>
<dbReference type="InterPro" id="IPR037149">
    <property type="entry name" value="PA_heptamer_dom_sf"/>
</dbReference>
<dbReference type="Pfam" id="PF17475">
    <property type="entry name" value="Binary_toxB_2"/>
    <property type="match status" value="1"/>
</dbReference>
<feature type="region of interest" description="Disordered" evidence="1">
    <location>
        <begin position="166"/>
        <end position="192"/>
    </location>
</feature>
<dbReference type="GO" id="GO:0005576">
    <property type="term" value="C:extracellular region"/>
    <property type="evidence" value="ECO:0007669"/>
    <property type="project" value="InterPro"/>
</dbReference>
<accession>A0A2B9DI00</accession>
<dbReference type="SMART" id="SM00758">
    <property type="entry name" value="PA14"/>
    <property type="match status" value="1"/>
</dbReference>